<accession>A0A0F3MB08</accession>
<protein>
    <submittedName>
        <fullName evidence="1">Conjugative transfer domain protein</fullName>
    </submittedName>
    <submittedName>
        <fullName evidence="2">Type-F conjugative transfer system protein TraW</fullName>
    </submittedName>
</protein>
<dbReference type="EMBL" id="LS398551">
    <property type="protein sequence ID" value="SPR12110.1"/>
    <property type="molecule type" value="Genomic_DNA"/>
</dbReference>
<evidence type="ECO:0000313" key="2">
    <source>
        <dbReference type="EMBL" id="SPR12110.1"/>
    </source>
</evidence>
<dbReference type="PATRIC" id="fig|1359184.3.peg.640"/>
<organism evidence="1 3">
    <name type="scientific">Orientia tsutsugamushi str. Gilliam</name>
    <dbReference type="NCBI Taxonomy" id="1359184"/>
    <lineage>
        <taxon>Bacteria</taxon>
        <taxon>Pseudomonadati</taxon>
        <taxon>Pseudomonadota</taxon>
        <taxon>Alphaproteobacteria</taxon>
        <taxon>Rickettsiales</taxon>
        <taxon>Rickettsiaceae</taxon>
        <taxon>Rickettsieae</taxon>
        <taxon>Orientia</taxon>
    </lineage>
</organism>
<dbReference type="Proteomes" id="UP000244959">
    <property type="component" value="Chromosome I"/>
</dbReference>
<sequence length="51" mass="6164">MCKDISNIKKLNQMQMKFQEKVRQKIMRPVPVKNLTKATENKTRVYDFTYV</sequence>
<dbReference type="EMBL" id="LANO01000019">
    <property type="protein sequence ID" value="KJV52642.1"/>
    <property type="molecule type" value="Genomic_DNA"/>
</dbReference>
<dbReference type="AlphaFoldDB" id="A0A0F3MB08"/>
<evidence type="ECO:0000313" key="1">
    <source>
        <dbReference type="EMBL" id="KJV52642.1"/>
    </source>
</evidence>
<reference evidence="2" key="3">
    <citation type="submission" date="2018-03" db="EMBL/GenBank/DDBJ databases">
        <authorList>
            <person name="Keele B.F."/>
        </authorList>
    </citation>
    <scope>NUCLEOTIDE SEQUENCE [LARGE SCALE GENOMIC DNA]</scope>
    <source>
        <strain evidence="2">Gilliam</strain>
    </source>
</reference>
<keyword evidence="4" id="KW-1185">Reference proteome</keyword>
<reference evidence="4" key="2">
    <citation type="submission" date="2018-03" db="EMBL/GenBank/DDBJ databases">
        <authorList>
            <person name="Batty M. E."/>
            <person name="Batty M E."/>
        </authorList>
    </citation>
    <scope>NUCLEOTIDE SEQUENCE [LARGE SCALE GENOMIC DNA]</scope>
    <source>
        <strain evidence="4">Gilliam</strain>
    </source>
</reference>
<gene>
    <name evidence="2" type="primary">traW</name>
    <name evidence="2" type="ORF">GILLIAM_02439</name>
    <name evidence="1" type="ORF">OTSGILL_1347</name>
</gene>
<evidence type="ECO:0000313" key="3">
    <source>
        <dbReference type="Proteomes" id="UP000033769"/>
    </source>
</evidence>
<reference evidence="1 3" key="1">
    <citation type="submission" date="2015-02" db="EMBL/GenBank/DDBJ databases">
        <title>Genome Sequencing of Rickettsiales.</title>
        <authorList>
            <person name="Daugherty S.C."/>
            <person name="Su Q."/>
            <person name="Abolude K."/>
            <person name="Beier-Sexton M."/>
            <person name="Carlyon J.A."/>
            <person name="Carter R."/>
            <person name="Day N.P."/>
            <person name="Dumler S.J."/>
            <person name="Dyachenko V."/>
            <person name="Godinez A."/>
            <person name="Kurtti T.J."/>
            <person name="Lichay M."/>
            <person name="Mullins K.E."/>
            <person name="Ott S."/>
            <person name="Pappas-Brown V."/>
            <person name="Paris D.H."/>
            <person name="Patel P."/>
            <person name="Richards A.L."/>
            <person name="Sadzewicz L."/>
            <person name="Sears K."/>
            <person name="Seidman D."/>
            <person name="Sengamalay N."/>
            <person name="Stenos J."/>
            <person name="Tallon L.J."/>
            <person name="Vincent G."/>
            <person name="Fraser C.M."/>
            <person name="Munderloh U."/>
            <person name="Dunning-Hotopp J.C."/>
        </authorList>
    </citation>
    <scope>NUCLEOTIDE SEQUENCE [LARGE SCALE GENOMIC DNA]</scope>
    <source>
        <strain evidence="1 3">Gilliam</strain>
    </source>
</reference>
<evidence type="ECO:0000313" key="4">
    <source>
        <dbReference type="Proteomes" id="UP000244959"/>
    </source>
</evidence>
<proteinExistence type="predicted"/>
<name>A0A0F3MB08_ORITS</name>
<dbReference type="Proteomes" id="UP000033769">
    <property type="component" value="Unassembled WGS sequence"/>
</dbReference>